<feature type="transmembrane region" description="Helical" evidence="9">
    <location>
        <begin position="46"/>
        <end position="65"/>
    </location>
</feature>
<evidence type="ECO:0000256" key="2">
    <source>
        <dbReference type="ARBA" id="ARBA00022448"/>
    </source>
</evidence>
<name>A0A5B8Y0P3_9DELT</name>
<dbReference type="Proteomes" id="UP000321595">
    <property type="component" value="Chromosome"/>
</dbReference>
<dbReference type="PANTHER" id="PTHR33910:SF1">
    <property type="entry name" value="PROTEIN TRANSLOCASE SUBUNIT SECE"/>
    <property type="match status" value="1"/>
</dbReference>
<evidence type="ECO:0000313" key="11">
    <source>
        <dbReference type="Proteomes" id="UP000321595"/>
    </source>
</evidence>
<dbReference type="GO" id="GO:0005886">
    <property type="term" value="C:plasma membrane"/>
    <property type="evidence" value="ECO:0007669"/>
    <property type="project" value="UniProtKB-UniRule"/>
</dbReference>
<keyword evidence="11" id="KW-1185">Reference proteome</keyword>
<evidence type="ECO:0000256" key="9">
    <source>
        <dbReference type="HAMAP-Rule" id="MF_00422"/>
    </source>
</evidence>
<comment type="subcellular location">
    <subcellularLocation>
        <location evidence="1">Membrane</location>
    </subcellularLocation>
</comment>
<dbReference type="HAMAP" id="MF_00422">
    <property type="entry name" value="SecE"/>
    <property type="match status" value="1"/>
</dbReference>
<proteinExistence type="inferred from homology"/>
<dbReference type="NCBIfam" id="TIGR00964">
    <property type="entry name" value="secE_bact"/>
    <property type="match status" value="1"/>
</dbReference>
<evidence type="ECO:0000256" key="4">
    <source>
        <dbReference type="ARBA" id="ARBA00022692"/>
    </source>
</evidence>
<feature type="transmembrane region" description="Helical" evidence="9">
    <location>
        <begin position="7"/>
        <end position="26"/>
    </location>
</feature>
<keyword evidence="6 9" id="KW-1133">Transmembrane helix</keyword>
<comment type="function">
    <text evidence="9">Essential subunit of the Sec protein translocation channel SecYEG. Clamps together the 2 halves of SecY. May contact the channel plug during translocation.</text>
</comment>
<dbReference type="InterPro" id="IPR001901">
    <property type="entry name" value="Translocase_SecE/Sec61-g"/>
</dbReference>
<comment type="caution">
    <text evidence="9">Lacks conserved residue(s) required for the propagation of feature annotation.</text>
</comment>
<comment type="similarity">
    <text evidence="9">Belongs to the SecE/SEC61-gamma family.</text>
</comment>
<dbReference type="Gene3D" id="1.20.5.1030">
    <property type="entry name" value="Preprotein translocase secy subunit"/>
    <property type="match status" value="1"/>
</dbReference>
<dbReference type="GO" id="GO:0065002">
    <property type="term" value="P:intracellular protein transmembrane transport"/>
    <property type="evidence" value="ECO:0007669"/>
    <property type="project" value="UniProtKB-UniRule"/>
</dbReference>
<dbReference type="OrthoDB" id="5382262at2"/>
<reference evidence="10 11" key="1">
    <citation type="submission" date="2019-08" db="EMBL/GenBank/DDBJ databases">
        <authorList>
            <person name="Liang Q."/>
        </authorList>
    </citation>
    <scope>NUCLEOTIDE SEQUENCE [LARGE SCALE GENOMIC DNA]</scope>
    <source>
        <strain evidence="10 11">V1718</strain>
    </source>
</reference>
<keyword evidence="8 9" id="KW-0472">Membrane</keyword>
<keyword evidence="4 9" id="KW-0812">Transmembrane</keyword>
<evidence type="ECO:0000256" key="7">
    <source>
        <dbReference type="ARBA" id="ARBA00023010"/>
    </source>
</evidence>
<organism evidence="10 11">
    <name type="scientific">Microvenator marinus</name>
    <dbReference type="NCBI Taxonomy" id="2600177"/>
    <lineage>
        <taxon>Bacteria</taxon>
        <taxon>Deltaproteobacteria</taxon>
        <taxon>Bradymonadales</taxon>
        <taxon>Microvenatoraceae</taxon>
        <taxon>Microvenator</taxon>
    </lineage>
</organism>
<evidence type="ECO:0000256" key="3">
    <source>
        <dbReference type="ARBA" id="ARBA00022475"/>
    </source>
</evidence>
<sequence>MEVSRYVNLFYATCLVLAVITFNKLVAQIWESVEVLKDVSIVGNTITLTTLIGVGLGVALTVWAYRREDYRAHVSEVVIELHKVTWPTMDETKRSTMVVIVFTIIVSLYLAGIDRVFSYLTDLLLLHG</sequence>
<dbReference type="RefSeq" id="WP_146962452.1">
    <property type="nucleotide sequence ID" value="NZ_CP042467.1"/>
</dbReference>
<keyword evidence="7 9" id="KW-0811">Translocation</keyword>
<dbReference type="PANTHER" id="PTHR33910">
    <property type="entry name" value="PROTEIN TRANSLOCASE SUBUNIT SECE"/>
    <property type="match status" value="1"/>
</dbReference>
<dbReference type="Pfam" id="PF00584">
    <property type="entry name" value="SecE"/>
    <property type="match status" value="1"/>
</dbReference>
<gene>
    <name evidence="9 10" type="primary">secE</name>
    <name evidence="10" type="ORF">FRD01_18710</name>
</gene>
<keyword evidence="2 9" id="KW-0813">Transport</keyword>
<accession>A0A5B8Y0P3</accession>
<keyword evidence="3 9" id="KW-1003">Cell membrane</keyword>
<evidence type="ECO:0000256" key="8">
    <source>
        <dbReference type="ARBA" id="ARBA00023136"/>
    </source>
</evidence>
<dbReference type="AlphaFoldDB" id="A0A5B8Y0P3"/>
<feature type="transmembrane region" description="Helical" evidence="9">
    <location>
        <begin position="97"/>
        <end position="117"/>
    </location>
</feature>
<keyword evidence="5 9" id="KW-0653">Protein transport</keyword>
<dbReference type="KEGG" id="bbae:FRD01_18710"/>
<evidence type="ECO:0000256" key="1">
    <source>
        <dbReference type="ARBA" id="ARBA00004370"/>
    </source>
</evidence>
<protein>
    <recommendedName>
        <fullName evidence="9">Protein translocase subunit SecE</fullName>
    </recommendedName>
</protein>
<dbReference type="GO" id="GO:0008320">
    <property type="term" value="F:protein transmembrane transporter activity"/>
    <property type="evidence" value="ECO:0007669"/>
    <property type="project" value="UniProtKB-UniRule"/>
</dbReference>
<evidence type="ECO:0000313" key="10">
    <source>
        <dbReference type="EMBL" id="QED29229.1"/>
    </source>
</evidence>
<dbReference type="GO" id="GO:0006605">
    <property type="term" value="P:protein targeting"/>
    <property type="evidence" value="ECO:0007669"/>
    <property type="project" value="UniProtKB-UniRule"/>
</dbReference>
<dbReference type="GO" id="GO:0043952">
    <property type="term" value="P:protein transport by the Sec complex"/>
    <property type="evidence" value="ECO:0007669"/>
    <property type="project" value="UniProtKB-UniRule"/>
</dbReference>
<dbReference type="InterPro" id="IPR005807">
    <property type="entry name" value="SecE_bac"/>
</dbReference>
<dbReference type="GO" id="GO:0009306">
    <property type="term" value="P:protein secretion"/>
    <property type="evidence" value="ECO:0007669"/>
    <property type="project" value="UniProtKB-UniRule"/>
</dbReference>
<dbReference type="InterPro" id="IPR038379">
    <property type="entry name" value="SecE_sf"/>
</dbReference>
<evidence type="ECO:0000256" key="5">
    <source>
        <dbReference type="ARBA" id="ARBA00022927"/>
    </source>
</evidence>
<evidence type="ECO:0000256" key="6">
    <source>
        <dbReference type="ARBA" id="ARBA00022989"/>
    </source>
</evidence>
<dbReference type="EMBL" id="CP042467">
    <property type="protein sequence ID" value="QED29229.1"/>
    <property type="molecule type" value="Genomic_DNA"/>
</dbReference>
<comment type="subunit">
    <text evidence="9">Component of the Sec protein translocase complex. Heterotrimer consisting of SecY, SecE and SecG subunits. The heterotrimers can form oligomers, although 1 heterotrimer is thought to be able to translocate proteins. Interacts with the ribosome. Interacts with SecDF, and other proteins may be involved. Interacts with SecA.</text>
</comment>